<dbReference type="GO" id="GO:0016746">
    <property type="term" value="F:acyltransferase activity"/>
    <property type="evidence" value="ECO:0007669"/>
    <property type="project" value="UniProtKB-KW"/>
</dbReference>
<name>A0AAV0BH82_PHAPC</name>
<keyword evidence="2 5" id="KW-0808">Transferase</keyword>
<organism evidence="7 8">
    <name type="scientific">Phakopsora pachyrhizi</name>
    <name type="common">Asian soybean rust disease fungus</name>
    <dbReference type="NCBI Taxonomy" id="170000"/>
    <lineage>
        <taxon>Eukaryota</taxon>
        <taxon>Fungi</taxon>
        <taxon>Dikarya</taxon>
        <taxon>Basidiomycota</taxon>
        <taxon>Pucciniomycotina</taxon>
        <taxon>Pucciniomycetes</taxon>
        <taxon>Pucciniales</taxon>
        <taxon>Phakopsoraceae</taxon>
        <taxon>Phakopsora</taxon>
    </lineage>
</organism>
<sequence length="644" mass="73208">MSSQSNLTSEERELPRLPVPTLERSSKEYLNSVVPLIIQKYGQSSLEECLRKIEILVNSLCEPGGLGVKLQNRLIDVERRSPNNWLNDNYWISCTYHSWRVGLPINSNWWIILKHDRDIPLRIIENLPDPGRFTDWQIRRAATMVHRMNVFRQMIDRGEILPDSSRAARWQRHWILNSLYGVTRIPAKPFDHLNLPNKSSKHIVVLAKDSIYSLNVLSDELDPLPAKQIESRLWAIINDVTSRPTAASIGCLTGLDRDRWTDAREHLLLISPTTNRKSLSTIEDALFAVCLDDSTQSGGIRSHIRVASSNHDGSNRWFDKSLSLIIENNSRASVMGEHSPCDALIPAIIVDFVMADGVGSGLCDPAVKTASHHLEPQTWNRLDWVTDSKISEYIEEARKYVSKASEDSDGSITWFKDYGADYIRQSAKFSPDAYVQMAIQLAWYRQIGSVTSTYETALTRLFKHGRTDVIRSLSKESYLWVKSMSRRMDDVHGVYNLFAHAISAHNKYTKDASLGRAFDRHFLGLKLQHRPDDDGPLPELFRDEMFGESSKWELSTSGLSAGERFIGTGFGCYGKGYGINYLIGSKLVKFGIETKRSDERTGSEEFGSFLIEALRDIRELCERATGQNVEEWKDDKKSLPKSHL</sequence>
<dbReference type="InterPro" id="IPR000542">
    <property type="entry name" value="Carn_acyl_trans"/>
</dbReference>
<gene>
    <name evidence="7" type="ORF">PPACK8108_LOCUS21376</name>
</gene>
<dbReference type="Proteomes" id="UP001153365">
    <property type="component" value="Unassembled WGS sequence"/>
</dbReference>
<feature type="domain" description="Choline/carnitine acyltransferase" evidence="6">
    <location>
        <begin position="17"/>
        <end position="610"/>
    </location>
</feature>
<evidence type="ECO:0000256" key="3">
    <source>
        <dbReference type="ARBA" id="ARBA00023315"/>
    </source>
</evidence>
<protein>
    <submittedName>
        <fullName evidence="7">Acyltransferase ChoActase/COT/CPT</fullName>
    </submittedName>
</protein>
<comment type="similarity">
    <text evidence="1 5">Belongs to the carnitine/choline acetyltransferase family.</text>
</comment>
<keyword evidence="3 5" id="KW-0012">Acyltransferase</keyword>
<evidence type="ECO:0000259" key="6">
    <source>
        <dbReference type="Pfam" id="PF00755"/>
    </source>
</evidence>
<dbReference type="AlphaFoldDB" id="A0AAV0BH82"/>
<evidence type="ECO:0000313" key="7">
    <source>
        <dbReference type="EMBL" id="CAH7686690.1"/>
    </source>
</evidence>
<dbReference type="PROSITE" id="PS00440">
    <property type="entry name" value="ACYLTRANSF_C_2"/>
    <property type="match status" value="1"/>
</dbReference>
<evidence type="ECO:0000256" key="2">
    <source>
        <dbReference type="ARBA" id="ARBA00022679"/>
    </source>
</evidence>
<dbReference type="PANTHER" id="PTHR22589:SF107">
    <property type="entry name" value="CHOLINE_CARNITINE ACYLTRANSFERASE DOMAIN-CONTAINING PROTEIN"/>
    <property type="match status" value="1"/>
</dbReference>
<proteinExistence type="inferred from homology"/>
<keyword evidence="8" id="KW-1185">Reference proteome</keyword>
<comment type="caution">
    <text evidence="7">The sequence shown here is derived from an EMBL/GenBank/DDBJ whole genome shotgun (WGS) entry which is preliminary data.</text>
</comment>
<dbReference type="SUPFAM" id="SSF52777">
    <property type="entry name" value="CoA-dependent acyltransferases"/>
    <property type="match status" value="2"/>
</dbReference>
<reference evidence="7" key="1">
    <citation type="submission" date="2022-06" db="EMBL/GenBank/DDBJ databases">
        <authorList>
            <consortium name="SYNGENTA / RWTH Aachen University"/>
        </authorList>
    </citation>
    <scope>NUCLEOTIDE SEQUENCE</scope>
</reference>
<evidence type="ECO:0000256" key="5">
    <source>
        <dbReference type="RuleBase" id="RU003801"/>
    </source>
</evidence>
<evidence type="ECO:0000256" key="1">
    <source>
        <dbReference type="ARBA" id="ARBA00005232"/>
    </source>
</evidence>
<dbReference type="InterPro" id="IPR042231">
    <property type="entry name" value="Cho/carn_acyl_trans_2"/>
</dbReference>
<accession>A0AAV0BH82</accession>
<dbReference type="EMBL" id="CALTRL010005809">
    <property type="protein sequence ID" value="CAH7686690.1"/>
    <property type="molecule type" value="Genomic_DNA"/>
</dbReference>
<dbReference type="Gene3D" id="3.30.559.70">
    <property type="entry name" value="Choline/Carnitine o-acyltransferase, domain 2"/>
    <property type="match status" value="1"/>
</dbReference>
<feature type="active site" description="Proton acceptor" evidence="4">
    <location>
        <position position="338"/>
    </location>
</feature>
<dbReference type="InterPro" id="IPR039551">
    <property type="entry name" value="Cho/carn_acyl_trans"/>
</dbReference>
<dbReference type="PANTHER" id="PTHR22589">
    <property type="entry name" value="CARNITINE O-ACYLTRANSFERASE"/>
    <property type="match status" value="1"/>
</dbReference>
<dbReference type="Pfam" id="PF00755">
    <property type="entry name" value="Carn_acyltransf"/>
    <property type="match status" value="1"/>
</dbReference>
<evidence type="ECO:0000313" key="8">
    <source>
        <dbReference type="Proteomes" id="UP001153365"/>
    </source>
</evidence>
<dbReference type="Gene3D" id="3.30.559.10">
    <property type="entry name" value="Chloramphenicol acetyltransferase-like domain"/>
    <property type="match status" value="1"/>
</dbReference>
<dbReference type="InterPro" id="IPR023213">
    <property type="entry name" value="CAT-like_dom_sf"/>
</dbReference>
<evidence type="ECO:0000256" key="4">
    <source>
        <dbReference type="PIRSR" id="PIRSR600542-1"/>
    </source>
</evidence>